<sequence>MEGDVAQLLDFNKGVSLAVANLWMVFKHKVRAGQINNVQLLGCLDYVLWQTSKDGQRFS</sequence>
<accession>A0A420I0Y4</accession>
<evidence type="ECO:0000313" key="2">
    <source>
        <dbReference type="Proteomes" id="UP000286134"/>
    </source>
</evidence>
<gene>
    <name evidence="1" type="ORF">OnM2_026049</name>
</gene>
<proteinExistence type="predicted"/>
<organism evidence="1 2">
    <name type="scientific">Erysiphe neolycopersici</name>
    <dbReference type="NCBI Taxonomy" id="212602"/>
    <lineage>
        <taxon>Eukaryota</taxon>
        <taxon>Fungi</taxon>
        <taxon>Dikarya</taxon>
        <taxon>Ascomycota</taxon>
        <taxon>Pezizomycotina</taxon>
        <taxon>Leotiomycetes</taxon>
        <taxon>Erysiphales</taxon>
        <taxon>Erysiphaceae</taxon>
        <taxon>Erysiphe</taxon>
    </lineage>
</organism>
<keyword evidence="2" id="KW-1185">Reference proteome</keyword>
<name>A0A420I0Y4_9PEZI</name>
<protein>
    <submittedName>
        <fullName evidence="1">Uncharacterized protein</fullName>
    </submittedName>
</protein>
<dbReference type="Proteomes" id="UP000286134">
    <property type="component" value="Unassembled WGS sequence"/>
</dbReference>
<reference evidence="1 2" key="1">
    <citation type="journal article" date="2018" name="BMC Genomics">
        <title>Comparative genome analyses reveal sequence features reflecting distinct modes of host-adaptation between dicot and monocot powdery mildew.</title>
        <authorList>
            <person name="Wu Y."/>
            <person name="Ma X."/>
            <person name="Pan Z."/>
            <person name="Kale S.D."/>
            <person name="Song Y."/>
            <person name="King H."/>
            <person name="Zhang Q."/>
            <person name="Presley C."/>
            <person name="Deng X."/>
            <person name="Wei C.I."/>
            <person name="Xiao S."/>
        </authorList>
    </citation>
    <scope>NUCLEOTIDE SEQUENCE [LARGE SCALE GENOMIC DNA]</scope>
    <source>
        <strain evidence="1">UMSG2</strain>
    </source>
</reference>
<comment type="caution">
    <text evidence="1">The sequence shown here is derived from an EMBL/GenBank/DDBJ whole genome shotgun (WGS) entry which is preliminary data.</text>
</comment>
<dbReference type="AlphaFoldDB" id="A0A420I0Y4"/>
<evidence type="ECO:0000313" key="1">
    <source>
        <dbReference type="EMBL" id="RKF63307.1"/>
    </source>
</evidence>
<dbReference type="EMBL" id="MCFK01002652">
    <property type="protein sequence ID" value="RKF63307.1"/>
    <property type="molecule type" value="Genomic_DNA"/>
</dbReference>